<organism evidence="2 3">
    <name type="scientific">Xenorhabdus griffiniae</name>
    <dbReference type="NCBI Taxonomy" id="351672"/>
    <lineage>
        <taxon>Bacteria</taxon>
        <taxon>Pseudomonadati</taxon>
        <taxon>Pseudomonadota</taxon>
        <taxon>Gammaproteobacteria</taxon>
        <taxon>Enterobacterales</taxon>
        <taxon>Morganellaceae</taxon>
        <taxon>Xenorhabdus</taxon>
    </lineage>
</organism>
<dbReference type="InterPro" id="IPR018004">
    <property type="entry name" value="KilA/APSES_HTH"/>
</dbReference>
<dbReference type="InterPro" id="IPR018874">
    <property type="entry name" value="Phage_Mx8_p63_C"/>
</dbReference>
<accession>A0ABY9XDH8</accession>
<dbReference type="Proteomes" id="UP001300348">
    <property type="component" value="Chromosome"/>
</dbReference>
<reference evidence="2 3" key="1">
    <citation type="journal article" date="2023" name="Access Microbiol">
        <title>The genome of a steinernematid-associated Pseudomonas piscis bacterium encodes the biosynthesis of insect toxins.</title>
        <authorList>
            <person name="Awori R.M."/>
            <person name="Hendre P."/>
            <person name="Amugune N.O."/>
        </authorList>
    </citation>
    <scope>NUCLEOTIDE SEQUENCE [LARGE SCALE GENOMIC DNA]</scope>
    <source>
        <strain evidence="2 3">97</strain>
    </source>
</reference>
<dbReference type="Pfam" id="PF04383">
    <property type="entry name" value="KilA-N"/>
    <property type="match status" value="1"/>
</dbReference>
<dbReference type="GeneID" id="88856340"/>
<evidence type="ECO:0000259" key="1">
    <source>
        <dbReference type="PROSITE" id="PS51301"/>
    </source>
</evidence>
<dbReference type="Pfam" id="PF10546">
    <property type="entry name" value="P63C"/>
    <property type="match status" value="1"/>
</dbReference>
<dbReference type="InterPro" id="IPR017880">
    <property type="entry name" value="KilA_N"/>
</dbReference>
<protein>
    <submittedName>
        <fullName evidence="2">KilA-N domain-containing protein</fullName>
    </submittedName>
</protein>
<dbReference type="EMBL" id="CP133647">
    <property type="protein sequence ID" value="WNH00646.1"/>
    <property type="molecule type" value="Genomic_DNA"/>
</dbReference>
<gene>
    <name evidence="2" type="ORF">QL112_012245</name>
</gene>
<sequence>MSNIILFEYEGHPVFFNSEGWINATDIASRYGKKPAKWKELPSTKSYIKALANALNMGNVRKSDFGLIVTKRGGLNPGTWIHPKLAVFFARWLSDDFAVWCDLKIDELIRNHQQPTFTDQRINAIFLLDKPTTWEKRFQQPFYQALSRMSGLPYNGHVGGTPSLFGMITSKWVYQVVLPDSVYAEAREAAKGSGDKIHQYLKPEARELVTEQLKAVTILANGCVDYKDFEARCVQSFGKPGEQGCLILPVEREFSYSAVRH</sequence>
<proteinExistence type="predicted"/>
<dbReference type="RefSeq" id="WP_189761313.1">
    <property type="nucleotide sequence ID" value="NZ_CAWPOC010000115.1"/>
</dbReference>
<keyword evidence="3" id="KW-1185">Reference proteome</keyword>
<evidence type="ECO:0000313" key="2">
    <source>
        <dbReference type="EMBL" id="WNH00646.1"/>
    </source>
</evidence>
<name>A0ABY9XDH8_9GAMM</name>
<dbReference type="InterPro" id="IPR036887">
    <property type="entry name" value="HTH_APSES_sf"/>
</dbReference>
<evidence type="ECO:0000313" key="3">
    <source>
        <dbReference type="Proteomes" id="UP001300348"/>
    </source>
</evidence>
<feature type="domain" description="KilA-N" evidence="1">
    <location>
        <begin position="3"/>
        <end position="108"/>
    </location>
</feature>
<dbReference type="PROSITE" id="PS51301">
    <property type="entry name" value="KILA_N"/>
    <property type="match status" value="1"/>
</dbReference>
<dbReference type="SMART" id="SM01252">
    <property type="entry name" value="KilA-N"/>
    <property type="match status" value="1"/>
</dbReference>
<dbReference type="SUPFAM" id="SSF54616">
    <property type="entry name" value="DNA-binding domain of Mlu1-box binding protein MBP1"/>
    <property type="match status" value="1"/>
</dbReference>